<feature type="domain" description="RCK C-terminal" evidence="4">
    <location>
        <begin position="265"/>
        <end position="348"/>
    </location>
</feature>
<organism evidence="5 6">
    <name type="scientific">Syntrophobacter fumaroxidans (strain DSM 10017 / MPOB)</name>
    <dbReference type="NCBI Taxonomy" id="335543"/>
    <lineage>
        <taxon>Bacteria</taxon>
        <taxon>Pseudomonadati</taxon>
        <taxon>Thermodesulfobacteriota</taxon>
        <taxon>Syntrophobacteria</taxon>
        <taxon>Syntrophobacterales</taxon>
        <taxon>Syntrophobacteraceae</taxon>
        <taxon>Syntrophobacter</taxon>
    </lineage>
</organism>
<dbReference type="GO" id="GO:0006813">
    <property type="term" value="P:potassium ion transport"/>
    <property type="evidence" value="ECO:0007669"/>
    <property type="project" value="InterPro"/>
</dbReference>
<gene>
    <name evidence="5" type="ordered locus">Sfum_0899</name>
</gene>
<dbReference type="GO" id="GO:0008324">
    <property type="term" value="F:monoatomic cation transmembrane transporter activity"/>
    <property type="evidence" value="ECO:0007669"/>
    <property type="project" value="InterPro"/>
</dbReference>
<dbReference type="KEGG" id="sfu:Sfum_0899"/>
<feature type="domain" description="RCK C-terminal" evidence="4">
    <location>
        <begin position="483"/>
        <end position="567"/>
    </location>
</feature>
<dbReference type="PANTHER" id="PTHR43833:SF13">
    <property type="entry name" value="POTASSIUM CHANNEL PROTEIN 2-RELATED"/>
    <property type="match status" value="1"/>
</dbReference>
<evidence type="ECO:0000259" key="4">
    <source>
        <dbReference type="PROSITE" id="PS51202"/>
    </source>
</evidence>
<keyword evidence="2" id="KW-1133">Transmembrane helix</keyword>
<dbReference type="SUPFAM" id="SSF81324">
    <property type="entry name" value="Voltage-gated potassium channels"/>
    <property type="match status" value="1"/>
</dbReference>
<evidence type="ECO:0000259" key="3">
    <source>
        <dbReference type="PROSITE" id="PS51201"/>
    </source>
</evidence>
<dbReference type="SUPFAM" id="SSF51735">
    <property type="entry name" value="NAD(P)-binding Rossmann-fold domains"/>
    <property type="match status" value="2"/>
</dbReference>
<reference evidence="5 6" key="1">
    <citation type="submission" date="2006-10" db="EMBL/GenBank/DDBJ databases">
        <title>Complete sequence of Syntrophobacter fumaroxidans MPOB.</title>
        <authorList>
            <consortium name="US DOE Joint Genome Institute"/>
            <person name="Copeland A."/>
            <person name="Lucas S."/>
            <person name="Lapidus A."/>
            <person name="Barry K."/>
            <person name="Detter J.C."/>
            <person name="Glavina del Rio T."/>
            <person name="Hammon N."/>
            <person name="Israni S."/>
            <person name="Pitluck S."/>
            <person name="Goltsman E.G."/>
            <person name="Martinez M."/>
            <person name="Schmutz J."/>
            <person name="Larimer F."/>
            <person name="Land M."/>
            <person name="Hauser L."/>
            <person name="Kyrpides N."/>
            <person name="Kim E."/>
            <person name="Boone D.R."/>
            <person name="Brockman F."/>
            <person name="Culley D."/>
            <person name="Ferry J."/>
            <person name="Gunsalus R."/>
            <person name="McInerney M.J."/>
            <person name="Morrison M."/>
            <person name="Plugge C."/>
            <person name="Rohlin L."/>
            <person name="Scholten J."/>
            <person name="Sieber J."/>
            <person name="Stams A.J.M."/>
            <person name="Worm P."/>
            <person name="Henstra A.M."/>
            <person name="Richardson P."/>
        </authorList>
    </citation>
    <scope>NUCLEOTIDE SEQUENCE [LARGE SCALE GENOMIC DNA]</scope>
    <source>
        <strain evidence="6">DSM 10017 / MPOB</strain>
    </source>
</reference>
<dbReference type="HOGENOM" id="CLU_035216_0_0_7"/>
<feature type="transmembrane region" description="Helical" evidence="2">
    <location>
        <begin position="84"/>
        <end position="110"/>
    </location>
</feature>
<keyword evidence="6" id="KW-1185">Reference proteome</keyword>
<dbReference type="InterPro" id="IPR036721">
    <property type="entry name" value="RCK_C_sf"/>
</dbReference>
<dbReference type="AlphaFoldDB" id="A0LGP3"/>
<dbReference type="RefSeq" id="WP_011697766.1">
    <property type="nucleotide sequence ID" value="NC_008554.1"/>
</dbReference>
<dbReference type="Gene3D" id="1.10.287.70">
    <property type="match status" value="1"/>
</dbReference>
<dbReference type="Pfam" id="PF02080">
    <property type="entry name" value="TrkA_C"/>
    <property type="match status" value="2"/>
</dbReference>
<dbReference type="eggNOG" id="COG1226">
    <property type="taxonomic scope" value="Bacteria"/>
</dbReference>
<dbReference type="InParanoid" id="A0LGP3"/>
<dbReference type="eggNOG" id="COG0569">
    <property type="taxonomic scope" value="Bacteria"/>
</dbReference>
<dbReference type="InterPro" id="IPR036291">
    <property type="entry name" value="NAD(P)-bd_dom_sf"/>
</dbReference>
<dbReference type="Pfam" id="PF02254">
    <property type="entry name" value="TrkA_N"/>
    <property type="match status" value="2"/>
</dbReference>
<comment type="subcellular location">
    <subcellularLocation>
        <location evidence="1">Cell membrane</location>
        <topology evidence="1">Multi-pass membrane protein</topology>
    </subcellularLocation>
</comment>
<dbReference type="Gene3D" id="3.40.50.720">
    <property type="entry name" value="NAD(P)-binding Rossmann-like Domain"/>
    <property type="match status" value="2"/>
</dbReference>
<evidence type="ECO:0000256" key="1">
    <source>
        <dbReference type="ARBA" id="ARBA00004651"/>
    </source>
</evidence>
<dbReference type="InterPro" id="IPR050721">
    <property type="entry name" value="Trk_Ktr_HKT_K-transport"/>
</dbReference>
<dbReference type="STRING" id="335543.Sfum_0899"/>
<evidence type="ECO:0000313" key="5">
    <source>
        <dbReference type="EMBL" id="ABK16595.1"/>
    </source>
</evidence>
<feature type="transmembrane region" description="Helical" evidence="2">
    <location>
        <begin position="23"/>
        <end position="47"/>
    </location>
</feature>
<accession>A0LGP3</accession>
<dbReference type="InterPro" id="IPR013099">
    <property type="entry name" value="K_chnl_dom"/>
</dbReference>
<dbReference type="InterPro" id="IPR003148">
    <property type="entry name" value="RCK_N"/>
</dbReference>
<feature type="domain" description="RCK N-terminal" evidence="3">
    <location>
        <begin position="131"/>
        <end position="247"/>
    </location>
</feature>
<dbReference type="Proteomes" id="UP000001784">
    <property type="component" value="Chromosome"/>
</dbReference>
<dbReference type="GO" id="GO:0005886">
    <property type="term" value="C:plasma membrane"/>
    <property type="evidence" value="ECO:0007669"/>
    <property type="project" value="UniProtKB-SubCell"/>
</dbReference>
<dbReference type="InterPro" id="IPR006037">
    <property type="entry name" value="RCK_C"/>
</dbReference>
<sequence>MKLLTTQLSYLLSQQQTRRNLKALLKFVLFLTAVVLLYAVVFHWIMVTIEKRDHSWLTGIYWTLTVMSTLGFGDITFHSDVGRAFSIVVLLSGIVLLLIVLPFAFIRFFYAPWLEAQMRLRAPREVPHDMSGHVIICRYETVAQGLIRKLKAFRIPYYVLEPDATLAANLYEEGVSVVTGEVDNSTTYAALRASEARMVLANADDATNTNITLTVRETAAKAPVVAIVESIDSVDILELAGATHVLPLKQRLGEHLAYRVTAERTNVHVIGTFRDLRIAEFPVQNTPLAGCMIRETRLRQRTGVNVVGVWERGHLLPAKPDTVLAESSVPVILGTAGQIADMESFLVTENVNRNPILVIGCGNVGYAVTCALKNKSLAFHVVERDKAVEERSSSIAGELFIGDAADRSVLMRAGLAEAPSAVITTNDDAMNIYLTVYCRRLNPRLRIVSRITHERNLEAIHRAGADFVLSYASLGAESIFSILQERELIMLGEGIDLFVAKVPESLAGKSLGKTNIGAETGLTVIAIQKGGDVVTNPPASAVIDSDSELLMIGSSEQRDEFAARFGV</sequence>
<proteinExistence type="predicted"/>
<dbReference type="EMBL" id="CP000478">
    <property type="protein sequence ID" value="ABK16595.1"/>
    <property type="molecule type" value="Genomic_DNA"/>
</dbReference>
<dbReference type="PANTHER" id="PTHR43833">
    <property type="entry name" value="POTASSIUM CHANNEL PROTEIN 2-RELATED-RELATED"/>
    <property type="match status" value="1"/>
</dbReference>
<name>A0LGP3_SYNFM</name>
<keyword evidence="2" id="KW-0812">Transmembrane</keyword>
<keyword evidence="2" id="KW-0472">Membrane</keyword>
<dbReference type="SUPFAM" id="SSF116726">
    <property type="entry name" value="TrkA C-terminal domain-like"/>
    <property type="match status" value="2"/>
</dbReference>
<dbReference type="eggNOG" id="COG0490">
    <property type="taxonomic scope" value="Bacteria"/>
</dbReference>
<dbReference type="PROSITE" id="PS51202">
    <property type="entry name" value="RCK_C"/>
    <property type="match status" value="2"/>
</dbReference>
<dbReference type="Gene3D" id="3.30.70.1450">
    <property type="entry name" value="Regulator of K+ conductance, C-terminal domain"/>
    <property type="match status" value="2"/>
</dbReference>
<protein>
    <submittedName>
        <fullName evidence="5">TrkA-N domain protein</fullName>
    </submittedName>
</protein>
<dbReference type="Pfam" id="PF07885">
    <property type="entry name" value="Ion_trans_2"/>
    <property type="match status" value="1"/>
</dbReference>
<dbReference type="PROSITE" id="PS51201">
    <property type="entry name" value="RCK_N"/>
    <property type="match status" value="2"/>
</dbReference>
<feature type="domain" description="RCK N-terminal" evidence="3">
    <location>
        <begin position="353"/>
        <end position="469"/>
    </location>
</feature>
<feature type="transmembrane region" description="Helical" evidence="2">
    <location>
        <begin position="59"/>
        <end position="77"/>
    </location>
</feature>
<evidence type="ECO:0000313" key="6">
    <source>
        <dbReference type="Proteomes" id="UP000001784"/>
    </source>
</evidence>
<evidence type="ECO:0000256" key="2">
    <source>
        <dbReference type="SAM" id="Phobius"/>
    </source>
</evidence>